<evidence type="ECO:0000256" key="1">
    <source>
        <dbReference type="SAM" id="MobiDB-lite"/>
    </source>
</evidence>
<dbReference type="AlphaFoldDB" id="A0AAW9D1U7"/>
<dbReference type="Proteomes" id="UP001272137">
    <property type="component" value="Unassembled WGS sequence"/>
</dbReference>
<evidence type="ECO:0000313" key="2">
    <source>
        <dbReference type="EMBL" id="MDW9255448.1"/>
    </source>
</evidence>
<protein>
    <submittedName>
        <fullName evidence="2">Uncharacterized protein</fullName>
    </submittedName>
</protein>
<feature type="region of interest" description="Disordered" evidence="1">
    <location>
        <begin position="1"/>
        <end position="22"/>
    </location>
</feature>
<organism evidence="2 3">
    <name type="scientific">Burkholderia thailandensis</name>
    <dbReference type="NCBI Taxonomy" id="57975"/>
    <lineage>
        <taxon>Bacteria</taxon>
        <taxon>Pseudomonadati</taxon>
        <taxon>Pseudomonadota</taxon>
        <taxon>Betaproteobacteria</taxon>
        <taxon>Burkholderiales</taxon>
        <taxon>Burkholderiaceae</taxon>
        <taxon>Burkholderia</taxon>
        <taxon>pseudomallei group</taxon>
    </lineage>
</organism>
<comment type="caution">
    <text evidence="2">The sequence shown here is derived from an EMBL/GenBank/DDBJ whole genome shotgun (WGS) entry which is preliminary data.</text>
</comment>
<accession>A0AAW9D1U7</accession>
<reference evidence="2" key="1">
    <citation type="submission" date="2018-08" db="EMBL/GenBank/DDBJ databases">
        <title>Identification of Burkholderia cepacia strains that express a Burkholderia pseudomallei-like capsular polysaccharide.</title>
        <authorList>
            <person name="Burtnick M.N."/>
            <person name="Vongsouvath M."/>
            <person name="Newton P."/>
            <person name="Wuthiekanun V."/>
            <person name="Limmathurotsakul D."/>
            <person name="Brett P.J."/>
            <person name="Chantratita N."/>
            <person name="Dance D.A."/>
        </authorList>
    </citation>
    <scope>NUCLEOTIDE SEQUENCE</scope>
    <source>
        <strain evidence="2">SBXCC001</strain>
    </source>
</reference>
<sequence length="120" mass="13853">MRTRVPRDSSAGIPARRAQRNPPFAASRIRRHPMRCTPNVARRIRRVPRRAPRNPVTARRTDVSSRALRDPSRAACLALRIPHFAFRISHFAFRTQRVTPATHLIHDHRLCSHCANMKNP</sequence>
<dbReference type="EMBL" id="QXCT01000002">
    <property type="protein sequence ID" value="MDW9255448.1"/>
    <property type="molecule type" value="Genomic_DNA"/>
</dbReference>
<name>A0AAW9D1U7_BURTH</name>
<evidence type="ECO:0000313" key="3">
    <source>
        <dbReference type="Proteomes" id="UP001272137"/>
    </source>
</evidence>
<proteinExistence type="predicted"/>
<gene>
    <name evidence="2" type="ORF">C7S16_3256</name>
</gene>